<dbReference type="EMBL" id="JAEFCI010011425">
    <property type="protein sequence ID" value="KAG5456629.1"/>
    <property type="molecule type" value="Genomic_DNA"/>
</dbReference>
<comment type="caution">
    <text evidence="3">The sequence shown here is derived from an EMBL/GenBank/DDBJ whole genome shotgun (WGS) entry which is preliminary data.</text>
</comment>
<dbReference type="OrthoDB" id="440566at2759"/>
<name>A0A8H7ZNJ8_9FUNG</name>
<feature type="region of interest" description="Disordered" evidence="2">
    <location>
        <begin position="90"/>
        <end position="172"/>
    </location>
</feature>
<keyword evidence="4" id="KW-1185">Reference proteome</keyword>
<dbReference type="AlphaFoldDB" id="A0A8H7ZNJ8"/>
<feature type="compositionally biased region" description="Gly residues" evidence="2">
    <location>
        <begin position="96"/>
        <end position="112"/>
    </location>
</feature>
<accession>A0A8H7ZNJ8</accession>
<dbReference type="Pfam" id="PF06487">
    <property type="entry name" value="SAP18"/>
    <property type="match status" value="1"/>
</dbReference>
<proteinExistence type="inferred from homology"/>
<evidence type="ECO:0000256" key="2">
    <source>
        <dbReference type="SAM" id="MobiDB-lite"/>
    </source>
</evidence>
<dbReference type="InterPro" id="IPR010516">
    <property type="entry name" value="SAP18"/>
</dbReference>
<dbReference type="GO" id="GO:0005634">
    <property type="term" value="C:nucleus"/>
    <property type="evidence" value="ECO:0007669"/>
    <property type="project" value="TreeGrafter"/>
</dbReference>
<dbReference type="InterPro" id="IPR042534">
    <property type="entry name" value="SAP18_sf"/>
</dbReference>
<dbReference type="PANTHER" id="PTHR13082:SF0">
    <property type="entry name" value="HISTONE DEACETYLASE COMPLEX SUBUNIT SAP18"/>
    <property type="match status" value="1"/>
</dbReference>
<evidence type="ECO:0000313" key="3">
    <source>
        <dbReference type="EMBL" id="KAG5456629.1"/>
    </source>
</evidence>
<comment type="similarity">
    <text evidence="1">Belongs to the SAP18 family.</text>
</comment>
<gene>
    <name evidence="3" type="ORF">BJ554DRAFT_3578</name>
</gene>
<evidence type="ECO:0000256" key="1">
    <source>
        <dbReference type="ARBA" id="ARBA00009143"/>
    </source>
</evidence>
<organism evidence="3 4">
    <name type="scientific">Olpidium bornovanus</name>
    <dbReference type="NCBI Taxonomy" id="278681"/>
    <lineage>
        <taxon>Eukaryota</taxon>
        <taxon>Fungi</taxon>
        <taxon>Fungi incertae sedis</taxon>
        <taxon>Olpidiomycota</taxon>
        <taxon>Olpidiomycotina</taxon>
        <taxon>Olpidiomycetes</taxon>
        <taxon>Olpidiales</taxon>
        <taxon>Olpidiaceae</taxon>
        <taxon>Olpidium</taxon>
    </lineage>
</organism>
<dbReference type="PANTHER" id="PTHR13082">
    <property type="entry name" value="SAP18"/>
    <property type="match status" value="1"/>
</dbReference>
<dbReference type="Gene3D" id="3.10.20.550">
    <property type="entry name" value="ASAP complex, SAP18 subunit"/>
    <property type="match status" value="1"/>
</dbReference>
<dbReference type="Proteomes" id="UP000673691">
    <property type="component" value="Unassembled WGS sequence"/>
</dbReference>
<protein>
    <submittedName>
        <fullName evidence="3">Sin3 associated polypeptide p18-domain-containing protein</fullName>
    </submittedName>
</protein>
<evidence type="ECO:0000313" key="4">
    <source>
        <dbReference type="Proteomes" id="UP000673691"/>
    </source>
</evidence>
<sequence>MFLNRKDATMREIGNLIKSSSETAASVPFVRMSFRLIFRNKTSGKFTVKDLGVVVPGRSPSRDEEKTLSDVRFEIGDYVDVAFFSGTERRPEMPGLGFGASAGGPLRDGGNTGRDPFPDRGAGAEAEMRGTKDGAPARAASPETTVGAATSAEPGGIPGTGAVDRGGIDRTPRVLPVTPAGTVAEETATTLAADLEEATGAVEVDLTAAQNAGLDVINKLFDGDFPLASFLSYYAVPCSSEIRTF</sequence>
<reference evidence="3 4" key="1">
    <citation type="journal article" name="Sci. Rep.">
        <title>Genome-scale phylogenetic analyses confirm Olpidium as the closest living zoosporic fungus to the non-flagellated, terrestrial fungi.</title>
        <authorList>
            <person name="Chang Y."/>
            <person name="Rochon D."/>
            <person name="Sekimoto S."/>
            <person name="Wang Y."/>
            <person name="Chovatia M."/>
            <person name="Sandor L."/>
            <person name="Salamov A."/>
            <person name="Grigoriev I.V."/>
            <person name="Stajich J.E."/>
            <person name="Spatafora J.W."/>
        </authorList>
    </citation>
    <scope>NUCLEOTIDE SEQUENCE [LARGE SCALE GENOMIC DNA]</scope>
    <source>
        <strain evidence="3">S191</strain>
    </source>
</reference>